<sequence length="226" mass="24848">MPHLLSLPRELLCPIAEALHPSDLVSFMSANRYLYIVLTPVLHTVAKQGSGTSCALHWAVIRGRLPLVKLLMVLGINPNTQCAKNSALHCAVVCHHPAIIPILVSHGADIEVLDRESETPLHLAAYRGDADSVRMLLQCGADVNARTPAQDTPLHYAGSMMMRAAHNTPDRLEAVRILLDHGADIWAQDRLNRRPRDYSYGEIERVLKAAESPDAGAMEEMVSTSW</sequence>
<dbReference type="Pfam" id="PF13637">
    <property type="entry name" value="Ank_4"/>
    <property type="match status" value="1"/>
</dbReference>
<feature type="repeat" description="ANK" evidence="3">
    <location>
        <begin position="83"/>
        <end position="115"/>
    </location>
</feature>
<dbReference type="PANTHER" id="PTHR24201:SF16">
    <property type="entry name" value="ANKYRIN-1-LIKE-RELATED"/>
    <property type="match status" value="1"/>
</dbReference>
<dbReference type="SMART" id="SM00248">
    <property type="entry name" value="ANK"/>
    <property type="match status" value="4"/>
</dbReference>
<comment type="caution">
    <text evidence="4">The sequence shown here is derived from an EMBL/GenBank/DDBJ whole genome shotgun (WGS) entry which is preliminary data.</text>
</comment>
<feature type="repeat" description="ANK" evidence="3">
    <location>
        <begin position="116"/>
        <end position="148"/>
    </location>
</feature>
<evidence type="ECO:0000256" key="2">
    <source>
        <dbReference type="ARBA" id="ARBA00023043"/>
    </source>
</evidence>
<dbReference type="InterPro" id="IPR002110">
    <property type="entry name" value="Ankyrin_rpt"/>
</dbReference>
<evidence type="ECO:0000313" key="5">
    <source>
        <dbReference type="Proteomes" id="UP001447188"/>
    </source>
</evidence>
<keyword evidence="2 3" id="KW-0040">ANK repeat</keyword>
<evidence type="ECO:0000256" key="1">
    <source>
        <dbReference type="ARBA" id="ARBA00022737"/>
    </source>
</evidence>
<dbReference type="SUPFAM" id="SSF48403">
    <property type="entry name" value="Ankyrin repeat"/>
    <property type="match status" value="1"/>
</dbReference>
<evidence type="ECO:0000313" key="4">
    <source>
        <dbReference type="EMBL" id="KAL0631986.1"/>
    </source>
</evidence>
<dbReference type="PROSITE" id="PS50297">
    <property type="entry name" value="ANK_REP_REGION"/>
    <property type="match status" value="2"/>
</dbReference>
<dbReference type="InterPro" id="IPR050776">
    <property type="entry name" value="Ank_Repeat/CDKN_Inhibitor"/>
</dbReference>
<accession>A0ABR3G7R4</accession>
<keyword evidence="1" id="KW-0677">Repeat</keyword>
<name>A0ABR3G7R4_9PEZI</name>
<keyword evidence="5" id="KW-1185">Reference proteome</keyword>
<dbReference type="PANTHER" id="PTHR24201">
    <property type="entry name" value="ANK_REP_REGION DOMAIN-CONTAINING PROTEIN"/>
    <property type="match status" value="1"/>
</dbReference>
<organism evidence="4 5">
    <name type="scientific">Discina gigas</name>
    <dbReference type="NCBI Taxonomy" id="1032678"/>
    <lineage>
        <taxon>Eukaryota</taxon>
        <taxon>Fungi</taxon>
        <taxon>Dikarya</taxon>
        <taxon>Ascomycota</taxon>
        <taxon>Pezizomycotina</taxon>
        <taxon>Pezizomycetes</taxon>
        <taxon>Pezizales</taxon>
        <taxon>Discinaceae</taxon>
        <taxon>Discina</taxon>
    </lineage>
</organism>
<gene>
    <name evidence="4" type="ORF">Q9L58_009137</name>
</gene>
<dbReference type="Pfam" id="PF12796">
    <property type="entry name" value="Ank_2"/>
    <property type="match status" value="1"/>
</dbReference>
<dbReference type="PRINTS" id="PR01415">
    <property type="entry name" value="ANKYRIN"/>
</dbReference>
<dbReference type="Gene3D" id="1.25.40.20">
    <property type="entry name" value="Ankyrin repeat-containing domain"/>
    <property type="match status" value="2"/>
</dbReference>
<reference evidence="4 5" key="1">
    <citation type="submission" date="2024-02" db="EMBL/GenBank/DDBJ databases">
        <title>Discinaceae phylogenomics.</title>
        <authorList>
            <person name="Dirks A.C."/>
            <person name="James T.Y."/>
        </authorList>
    </citation>
    <scope>NUCLEOTIDE SEQUENCE [LARGE SCALE GENOMIC DNA]</scope>
    <source>
        <strain evidence="4 5">ACD0624</strain>
    </source>
</reference>
<protein>
    <submittedName>
        <fullName evidence="4">Uncharacterized protein</fullName>
    </submittedName>
</protein>
<proteinExistence type="predicted"/>
<evidence type="ECO:0000256" key="3">
    <source>
        <dbReference type="PROSITE-ProRule" id="PRU00023"/>
    </source>
</evidence>
<dbReference type="PROSITE" id="PS50088">
    <property type="entry name" value="ANK_REPEAT"/>
    <property type="match status" value="2"/>
</dbReference>
<dbReference type="Proteomes" id="UP001447188">
    <property type="component" value="Unassembled WGS sequence"/>
</dbReference>
<dbReference type="InterPro" id="IPR036770">
    <property type="entry name" value="Ankyrin_rpt-contain_sf"/>
</dbReference>
<dbReference type="EMBL" id="JBBBZM010000195">
    <property type="protein sequence ID" value="KAL0631986.1"/>
    <property type="molecule type" value="Genomic_DNA"/>
</dbReference>